<dbReference type="EMBL" id="BMAW01120997">
    <property type="protein sequence ID" value="GFT92119.1"/>
    <property type="molecule type" value="Genomic_DNA"/>
</dbReference>
<dbReference type="Proteomes" id="UP000887013">
    <property type="component" value="Unassembled WGS sequence"/>
</dbReference>
<keyword evidence="1" id="KW-1133">Transmembrane helix</keyword>
<accession>A0A8X6PW42</accession>
<dbReference type="AlphaFoldDB" id="A0A8X6PW42"/>
<sequence>CVYDGVRIVEITGWILEKPNVTGSETGKTEPDMNTAYRIIEDAAKTGNLTVKIKKDGKDVIYTITEIENVKPPTCVEDPNKKGNSFNGGTLAAVSFGLFVLGAFLGIAGYYVFLKRQKTPFDYQVHMNTMKG</sequence>
<organism evidence="2 3">
    <name type="scientific">Nephila pilipes</name>
    <name type="common">Giant wood spider</name>
    <name type="synonym">Nephila maculata</name>
    <dbReference type="NCBI Taxonomy" id="299642"/>
    <lineage>
        <taxon>Eukaryota</taxon>
        <taxon>Metazoa</taxon>
        <taxon>Ecdysozoa</taxon>
        <taxon>Arthropoda</taxon>
        <taxon>Chelicerata</taxon>
        <taxon>Arachnida</taxon>
        <taxon>Araneae</taxon>
        <taxon>Araneomorphae</taxon>
        <taxon>Entelegynae</taxon>
        <taxon>Araneoidea</taxon>
        <taxon>Nephilidae</taxon>
        <taxon>Nephila</taxon>
    </lineage>
</organism>
<protein>
    <submittedName>
        <fullName evidence="2">Uncharacterized protein</fullName>
    </submittedName>
</protein>
<keyword evidence="1" id="KW-0812">Transmembrane</keyword>
<evidence type="ECO:0000313" key="2">
    <source>
        <dbReference type="EMBL" id="GFT92119.1"/>
    </source>
</evidence>
<reference evidence="2" key="1">
    <citation type="submission" date="2020-08" db="EMBL/GenBank/DDBJ databases">
        <title>Multicomponent nature underlies the extraordinary mechanical properties of spider dragline silk.</title>
        <authorList>
            <person name="Kono N."/>
            <person name="Nakamura H."/>
            <person name="Mori M."/>
            <person name="Yoshida Y."/>
            <person name="Ohtoshi R."/>
            <person name="Malay A.D."/>
            <person name="Moran D.A.P."/>
            <person name="Tomita M."/>
            <person name="Numata K."/>
            <person name="Arakawa K."/>
        </authorList>
    </citation>
    <scope>NUCLEOTIDE SEQUENCE</scope>
</reference>
<evidence type="ECO:0000256" key="1">
    <source>
        <dbReference type="SAM" id="Phobius"/>
    </source>
</evidence>
<evidence type="ECO:0000313" key="3">
    <source>
        <dbReference type="Proteomes" id="UP000887013"/>
    </source>
</evidence>
<comment type="caution">
    <text evidence="2">The sequence shown here is derived from an EMBL/GenBank/DDBJ whole genome shotgun (WGS) entry which is preliminary data.</text>
</comment>
<keyword evidence="1" id="KW-0472">Membrane</keyword>
<feature type="non-terminal residue" evidence="2">
    <location>
        <position position="132"/>
    </location>
</feature>
<name>A0A8X6PW42_NEPPI</name>
<proteinExistence type="predicted"/>
<dbReference type="OrthoDB" id="6446482at2759"/>
<feature type="transmembrane region" description="Helical" evidence="1">
    <location>
        <begin position="91"/>
        <end position="113"/>
    </location>
</feature>
<keyword evidence="3" id="KW-1185">Reference proteome</keyword>
<gene>
    <name evidence="2" type="primary">AVEN_23116_1</name>
    <name evidence="2" type="ORF">NPIL_402061</name>
</gene>